<evidence type="ECO:0000313" key="3">
    <source>
        <dbReference type="Proteomes" id="UP001319827"/>
    </source>
</evidence>
<keyword evidence="1" id="KW-1133">Transmembrane helix</keyword>
<keyword evidence="3" id="KW-1185">Reference proteome</keyword>
<dbReference type="EMBL" id="AP024355">
    <property type="protein sequence ID" value="BCR05596.1"/>
    <property type="molecule type" value="Genomic_DNA"/>
</dbReference>
<evidence type="ECO:0000256" key="1">
    <source>
        <dbReference type="SAM" id="Phobius"/>
    </source>
</evidence>
<reference evidence="2 3" key="2">
    <citation type="journal article" date="2021" name="Int. J. Syst. Evol. Microbiol.">
        <title>Isolation and Polyphasic Characterization of Desulfuromonas versatilis sp. Nov., an Electrogenic Bacteria Capable of Versatile Metabolism Isolated from a Graphene Oxide-Reducing Enrichment Culture.</title>
        <authorList>
            <person name="Xie L."/>
            <person name="Yoshida N."/>
            <person name="Ishii S."/>
            <person name="Meng L."/>
        </authorList>
    </citation>
    <scope>NUCLEOTIDE SEQUENCE [LARGE SCALE GENOMIC DNA]</scope>
    <source>
        <strain evidence="2 3">NIT-T3</strain>
    </source>
</reference>
<proteinExistence type="predicted"/>
<keyword evidence="1" id="KW-0812">Transmembrane</keyword>
<accession>A0ABN6DZN2</accession>
<name>A0ABN6DZN2_9BACT</name>
<feature type="transmembrane region" description="Helical" evidence="1">
    <location>
        <begin position="14"/>
        <end position="35"/>
    </location>
</feature>
<keyword evidence="1" id="KW-0472">Membrane</keyword>
<gene>
    <name evidence="2" type="ORF">DESUT3_26650</name>
</gene>
<protein>
    <submittedName>
        <fullName evidence="2">Uncharacterized protein</fullName>
    </submittedName>
</protein>
<reference evidence="2 3" key="1">
    <citation type="journal article" date="2016" name="C (Basel)">
        <title>Selective Growth of and Electricity Production by Marine Exoelectrogenic Bacteria in Self-Aggregated Hydrogel of Microbially Reduced Graphene Oxide.</title>
        <authorList>
            <person name="Yoshida N."/>
            <person name="Goto Y."/>
            <person name="Miyata Y."/>
        </authorList>
    </citation>
    <scope>NUCLEOTIDE SEQUENCE [LARGE SCALE GENOMIC DNA]</scope>
    <source>
        <strain evidence="2 3">NIT-T3</strain>
    </source>
</reference>
<dbReference type="Proteomes" id="UP001319827">
    <property type="component" value="Chromosome"/>
</dbReference>
<evidence type="ECO:0000313" key="2">
    <source>
        <dbReference type="EMBL" id="BCR05596.1"/>
    </source>
</evidence>
<sequence>MSSPYSHLTTPGPWTYGLALAAVLLLAVAVALVFLQRRRANRLFPRFNALWNRNAEPFCPRCRTALSDFQRRTSWKFESSGNRTVRKPVSYSAFQCRKCRWKVRLVDEDGFELTLETARRRLFEASEES</sequence>
<organism evidence="2 3">
    <name type="scientific">Desulfuromonas versatilis</name>
    <dbReference type="NCBI Taxonomy" id="2802975"/>
    <lineage>
        <taxon>Bacteria</taxon>
        <taxon>Pseudomonadati</taxon>
        <taxon>Thermodesulfobacteriota</taxon>
        <taxon>Desulfuromonadia</taxon>
        <taxon>Desulfuromonadales</taxon>
        <taxon>Desulfuromonadaceae</taxon>
        <taxon>Desulfuromonas</taxon>
    </lineage>
</organism>
<dbReference type="RefSeq" id="WP_221249013.1">
    <property type="nucleotide sequence ID" value="NZ_AP024355.1"/>
</dbReference>